<feature type="domain" description="DUF6630" evidence="1">
    <location>
        <begin position="4"/>
        <end position="149"/>
    </location>
</feature>
<evidence type="ECO:0000313" key="3">
    <source>
        <dbReference type="Proteomes" id="UP000250831"/>
    </source>
</evidence>
<protein>
    <recommendedName>
        <fullName evidence="1">DUF6630 domain-containing protein</fullName>
    </recommendedName>
</protein>
<dbReference type="Pfam" id="PF20335">
    <property type="entry name" value="DUF6630"/>
    <property type="match status" value="1"/>
</dbReference>
<organism evidence="2 3">
    <name type="scientific">Sphingobacterium athyrii</name>
    <dbReference type="NCBI Taxonomy" id="2152717"/>
    <lineage>
        <taxon>Bacteria</taxon>
        <taxon>Pseudomonadati</taxon>
        <taxon>Bacteroidota</taxon>
        <taxon>Sphingobacteriia</taxon>
        <taxon>Sphingobacteriales</taxon>
        <taxon>Sphingobacteriaceae</taxon>
        <taxon>Sphingobacterium</taxon>
    </lineage>
</organism>
<dbReference type="Proteomes" id="UP000250831">
    <property type="component" value="Unassembled WGS sequence"/>
</dbReference>
<gene>
    <name evidence="2" type="ORF">DCO56_11610</name>
</gene>
<dbReference type="AlphaFoldDB" id="A0A363NT69"/>
<reference evidence="2 3" key="1">
    <citation type="submission" date="2018-04" db="EMBL/GenBank/DDBJ databases">
        <title>Sphingobacterium sp. M46 Genome.</title>
        <authorList>
            <person name="Cheng J."/>
            <person name="Li Y."/>
        </authorList>
    </citation>
    <scope>NUCLEOTIDE SEQUENCE [LARGE SCALE GENOMIC DNA]</scope>
    <source>
        <strain evidence="2 3">M46</strain>
    </source>
</reference>
<keyword evidence="3" id="KW-1185">Reference proteome</keyword>
<proteinExistence type="predicted"/>
<dbReference type="OrthoDB" id="1275241at2"/>
<name>A0A363NT69_9SPHI</name>
<dbReference type="EMBL" id="QCXX01000003">
    <property type="protein sequence ID" value="PUV24015.1"/>
    <property type="molecule type" value="Genomic_DNA"/>
</dbReference>
<evidence type="ECO:0000313" key="2">
    <source>
        <dbReference type="EMBL" id="PUV24015.1"/>
    </source>
</evidence>
<dbReference type="InterPro" id="IPR046582">
    <property type="entry name" value="DUF6630"/>
</dbReference>
<evidence type="ECO:0000259" key="1">
    <source>
        <dbReference type="Pfam" id="PF20335"/>
    </source>
</evidence>
<dbReference type="RefSeq" id="WP_108633943.1">
    <property type="nucleotide sequence ID" value="NZ_QCXX01000003.1"/>
</dbReference>
<accession>A0A363NT69</accession>
<sequence length="155" mass="18237">METYRQIINIIVKDSGDREIIMKKLSEVTADPALYEDFFFRTPYEDQDITRLQMIDLLIEKGYAFEIDWKENYTTAKKEIQKISTKLDVSLPIEDDEDLYDLEPEIFFLRVSSLLERKGYSIFDVDIDSNSYVIILADSDFAETITSLDSRIKKY</sequence>
<comment type="caution">
    <text evidence="2">The sequence shown here is derived from an EMBL/GenBank/DDBJ whole genome shotgun (WGS) entry which is preliminary data.</text>
</comment>